<evidence type="ECO:0000256" key="1">
    <source>
        <dbReference type="SAM" id="SignalP"/>
    </source>
</evidence>
<proteinExistence type="predicted"/>
<accession>A0A2W5KKC2</accession>
<evidence type="ECO:0000313" key="2">
    <source>
        <dbReference type="EMBL" id="PZQ17362.1"/>
    </source>
</evidence>
<dbReference type="EMBL" id="QFPO01000004">
    <property type="protein sequence ID" value="PZQ17362.1"/>
    <property type="molecule type" value="Genomic_DNA"/>
</dbReference>
<dbReference type="SUPFAM" id="SSF51126">
    <property type="entry name" value="Pectin lyase-like"/>
    <property type="match status" value="2"/>
</dbReference>
<dbReference type="AlphaFoldDB" id="A0A2W5KKC2"/>
<evidence type="ECO:0000313" key="3">
    <source>
        <dbReference type="Proteomes" id="UP000249046"/>
    </source>
</evidence>
<dbReference type="InterPro" id="IPR011050">
    <property type="entry name" value="Pectin_lyase_fold/virulence"/>
</dbReference>
<evidence type="ECO:0008006" key="4">
    <source>
        <dbReference type="Google" id="ProtNLM"/>
    </source>
</evidence>
<keyword evidence="1" id="KW-0732">Signal</keyword>
<dbReference type="Proteomes" id="UP000249046">
    <property type="component" value="Unassembled WGS sequence"/>
</dbReference>
<reference evidence="2 3" key="1">
    <citation type="submission" date="2017-08" db="EMBL/GenBank/DDBJ databases">
        <title>Infants hospitalized years apart are colonized by the same room-sourced microbial strains.</title>
        <authorList>
            <person name="Brooks B."/>
            <person name="Olm M.R."/>
            <person name="Firek B.A."/>
            <person name="Baker R."/>
            <person name="Thomas B.C."/>
            <person name="Morowitz M.J."/>
            <person name="Banfield J.F."/>
        </authorList>
    </citation>
    <scope>NUCLEOTIDE SEQUENCE [LARGE SCALE GENOMIC DNA]</scope>
    <source>
        <strain evidence="2">S2_005_003_R2_42</strain>
    </source>
</reference>
<dbReference type="PROSITE" id="PS51257">
    <property type="entry name" value="PROKAR_LIPOPROTEIN"/>
    <property type="match status" value="1"/>
</dbReference>
<feature type="signal peptide" evidence="1">
    <location>
        <begin position="1"/>
        <end position="19"/>
    </location>
</feature>
<comment type="caution">
    <text evidence="2">The sequence shown here is derived from an EMBL/GenBank/DDBJ whole genome shotgun (WGS) entry which is preliminary data.</text>
</comment>
<feature type="chain" id="PRO_5015989375" description="Right handed beta helix domain-containing protein" evidence="1">
    <location>
        <begin position="20"/>
        <end position="617"/>
    </location>
</feature>
<name>A0A2W5KKC2_9GAMM</name>
<gene>
    <name evidence="2" type="ORF">DI564_06010</name>
</gene>
<sequence>MPIRFVYVALCAFALPLQAAVYSVGSTGCTHASVQAAVAAASADPNGPHLIRLPAGTASNFGGVVIGNPAADITLEGGYPDCTATTPTEGATTTLDANGAARPLRITQSGTTLRRLSLRRLVLDNGAADVGGAIRSDGRVWLVLEAGTVVRRSTAGRGGGIAAAVDGGPVQLLIHDGAQVRQNQATDLAWGGGGIFAGAQAQVVLGSGARLEQNEARGHGGALYLDGPGGGGLTVSPGTGDPITIGNNRAHRGQPVAFSEAGRGGGIYAYRRDLLVEAPADGANRHGLIMIGNRALSGGAIALRNDASSGTEPVASIANAIFGLNEAGSAGGAIEASGRVLVGIGHAARAPCPAFWLFGYTYSCSTFYGNRAGAAAGVASTVLPGGGAIYVNPGTSPSSLLTIARSEFRGNVSAGSIAAVAAYSDGLGARTVIHRSTFQDNAAEAAAPDGTRALLRLAGTEMSGFRYNTVLDNDVEHLFQTRNVDLQGSILWSTGTALNFAGPVDSVLHNDCLIARSGDQLPGFGDPARVFTLDPRVDTVRYQPSPASPAIDACDDLGYSPGEDVYRASPFVDTPGVPDRFGIGSGRHDLGAVERGDVLFYGGFGQRTPPSSGPYES</sequence>
<organism evidence="2 3">
    <name type="scientific">Rhodanobacter denitrificans</name>
    <dbReference type="NCBI Taxonomy" id="666685"/>
    <lineage>
        <taxon>Bacteria</taxon>
        <taxon>Pseudomonadati</taxon>
        <taxon>Pseudomonadota</taxon>
        <taxon>Gammaproteobacteria</taxon>
        <taxon>Lysobacterales</taxon>
        <taxon>Rhodanobacteraceae</taxon>
        <taxon>Rhodanobacter</taxon>
    </lineage>
</organism>
<protein>
    <recommendedName>
        <fullName evidence="4">Right handed beta helix domain-containing protein</fullName>
    </recommendedName>
</protein>